<evidence type="ECO:0000313" key="2">
    <source>
        <dbReference type="Proteomes" id="UP000295388"/>
    </source>
</evidence>
<dbReference type="AlphaFoldDB" id="A0A4R6KKG7"/>
<organism evidence="1 2">
    <name type="scientific">Kribbella caucasensis</name>
    <dbReference type="NCBI Taxonomy" id="2512215"/>
    <lineage>
        <taxon>Bacteria</taxon>
        <taxon>Bacillati</taxon>
        <taxon>Actinomycetota</taxon>
        <taxon>Actinomycetes</taxon>
        <taxon>Propionibacteriales</taxon>
        <taxon>Kribbellaceae</taxon>
        <taxon>Kribbella</taxon>
    </lineage>
</organism>
<evidence type="ECO:0000313" key="1">
    <source>
        <dbReference type="EMBL" id="TDO50631.1"/>
    </source>
</evidence>
<name>A0A4R6KKG7_9ACTN</name>
<comment type="caution">
    <text evidence="1">The sequence shown here is derived from an EMBL/GenBank/DDBJ whole genome shotgun (WGS) entry which is preliminary data.</text>
</comment>
<dbReference type="Proteomes" id="UP000295388">
    <property type="component" value="Unassembled WGS sequence"/>
</dbReference>
<keyword evidence="2" id="KW-1185">Reference proteome</keyword>
<reference evidence="1 2" key="1">
    <citation type="submission" date="2019-03" db="EMBL/GenBank/DDBJ databases">
        <title>Genomic Encyclopedia of Type Strains, Phase III (KMG-III): the genomes of soil and plant-associated and newly described type strains.</title>
        <authorList>
            <person name="Whitman W."/>
        </authorList>
    </citation>
    <scope>NUCLEOTIDE SEQUENCE [LARGE SCALE GENOMIC DNA]</scope>
    <source>
        <strain evidence="1 2">VKM Ac-2527</strain>
    </source>
</reference>
<proteinExistence type="predicted"/>
<accession>A0A4R6KKG7</accession>
<protein>
    <submittedName>
        <fullName evidence="1">Uncharacterized protein</fullName>
    </submittedName>
</protein>
<gene>
    <name evidence="1" type="ORF">EV643_104124</name>
</gene>
<dbReference type="EMBL" id="SNWQ01000004">
    <property type="protein sequence ID" value="TDO50631.1"/>
    <property type="molecule type" value="Genomic_DNA"/>
</dbReference>
<dbReference type="RefSeq" id="WP_133799829.1">
    <property type="nucleotide sequence ID" value="NZ_SNWQ01000004.1"/>
</dbReference>
<sequence>MSQMYLKPDYIPMFEGGAQYPPFAHAEPTYTTSGMPGVGLFNQAVLAAVTRGKDFDNKASTGVESLKVITRRCGAEYSQNDTAEATNIARTAATKGDQVRIIDDANRYRLDYPMPSGV</sequence>